<dbReference type="AlphaFoldDB" id="A0A7T5R4B3"/>
<evidence type="ECO:0000259" key="1">
    <source>
        <dbReference type="Pfam" id="PF09825"/>
    </source>
</evidence>
<sequence>MKFPVYSERPANTESVIPPLKDIFKGTGINVCVFDSGDLRNGILREPDTVGFSLPGIIGEVSGYTDQIGEAGLQEMSAAIRPGRIMLAVCAGAYFPHRQTIYDPQWGPKRNRAPLNHLIKGVARGPVADMGGQYDPSLWPSDLSLCDVWYKTAGSTRLDSTWQRASIAYGNGPAFYPDNPHDPNLEPLAFYAAVPGKPLAAASLQHGAGKILMLGVLPHIGYRDIPQLEGFAKVRQLMEDLKAHEAPRQDFQRLIGERLKDQIHTYCCLNDL</sequence>
<feature type="domain" description="Biotin-protein ligase N-terminal" evidence="1">
    <location>
        <begin position="54"/>
        <end position="255"/>
    </location>
</feature>
<gene>
    <name evidence="2" type="ORF">HYS17_05310</name>
</gene>
<dbReference type="Pfam" id="PF09825">
    <property type="entry name" value="BPL_N"/>
    <property type="match status" value="1"/>
</dbReference>
<evidence type="ECO:0000313" key="2">
    <source>
        <dbReference type="EMBL" id="QQG37181.1"/>
    </source>
</evidence>
<dbReference type="Proteomes" id="UP000595362">
    <property type="component" value="Chromosome"/>
</dbReference>
<protein>
    <recommendedName>
        <fullName evidence="1">Biotin-protein ligase N-terminal domain-containing protein</fullName>
    </recommendedName>
</protein>
<dbReference type="EMBL" id="CP066681">
    <property type="protein sequence ID" value="QQG37181.1"/>
    <property type="molecule type" value="Genomic_DNA"/>
</dbReference>
<proteinExistence type="predicted"/>
<dbReference type="InterPro" id="IPR019197">
    <property type="entry name" value="Biotin-prot_ligase_N"/>
</dbReference>
<accession>A0A7T5R4B3</accession>
<evidence type="ECO:0000313" key="3">
    <source>
        <dbReference type="Proteomes" id="UP000595362"/>
    </source>
</evidence>
<name>A0A7T5R4B3_9BACT</name>
<reference evidence="2 3" key="1">
    <citation type="submission" date="2020-07" db="EMBL/GenBank/DDBJ databases">
        <title>Huge and variable diversity of episymbiotic CPR bacteria and DPANN archaea in groundwater ecosystems.</title>
        <authorList>
            <person name="He C.Y."/>
            <person name="Keren R."/>
            <person name="Whittaker M."/>
            <person name="Farag I.F."/>
            <person name="Doudna J."/>
            <person name="Cate J.H.D."/>
            <person name="Banfield J.F."/>
        </authorList>
    </citation>
    <scope>NUCLEOTIDE SEQUENCE [LARGE SCALE GENOMIC DNA]</scope>
    <source>
        <strain evidence="2">NC_groundwater_70_Ag_B-0.1um_54_66</strain>
    </source>
</reference>
<organism evidence="2 3">
    <name type="scientific">Micavibrio aeruginosavorus</name>
    <dbReference type="NCBI Taxonomy" id="349221"/>
    <lineage>
        <taxon>Bacteria</taxon>
        <taxon>Pseudomonadati</taxon>
        <taxon>Bdellovibrionota</taxon>
        <taxon>Bdellovibrionia</taxon>
        <taxon>Bdellovibrionales</taxon>
        <taxon>Pseudobdellovibrionaceae</taxon>
        <taxon>Micavibrio</taxon>
    </lineage>
</organism>